<feature type="domain" description="Carboxymuconolactone decarboxylase-like" evidence="1">
    <location>
        <begin position="50"/>
        <end position="124"/>
    </location>
</feature>
<evidence type="ECO:0000259" key="1">
    <source>
        <dbReference type="Pfam" id="PF02627"/>
    </source>
</evidence>
<gene>
    <name evidence="2" type="ORF">GHC57_06910</name>
</gene>
<dbReference type="GO" id="GO:0051920">
    <property type="term" value="F:peroxiredoxin activity"/>
    <property type="evidence" value="ECO:0007669"/>
    <property type="project" value="InterPro"/>
</dbReference>
<dbReference type="InterPro" id="IPR003779">
    <property type="entry name" value="CMD-like"/>
</dbReference>
<evidence type="ECO:0000313" key="2">
    <source>
        <dbReference type="EMBL" id="MQX36245.1"/>
    </source>
</evidence>
<dbReference type="OrthoDB" id="9801997at2"/>
<dbReference type="PANTHER" id="PTHR35446">
    <property type="entry name" value="SI:CH211-175M2.5"/>
    <property type="match status" value="1"/>
</dbReference>
<dbReference type="SUPFAM" id="SSF69118">
    <property type="entry name" value="AhpD-like"/>
    <property type="match status" value="1"/>
</dbReference>
<accession>A0A7X1ZCX8</accession>
<reference evidence="2 3" key="1">
    <citation type="submission" date="2019-10" db="EMBL/GenBank/DDBJ databases">
        <title>Draft whole-genome sequence of the purple nonsulfur photosynthetic bacterium Roseospira navarrensis DSM 15114.</title>
        <authorList>
            <person name="Kyndt J.A."/>
            <person name="Meyer T.E."/>
        </authorList>
    </citation>
    <scope>NUCLEOTIDE SEQUENCE [LARGE SCALE GENOMIC DNA]</scope>
    <source>
        <strain evidence="2 3">DSM 15114</strain>
    </source>
</reference>
<keyword evidence="3" id="KW-1185">Reference proteome</keyword>
<dbReference type="NCBIfam" id="TIGR00778">
    <property type="entry name" value="ahpD_dom"/>
    <property type="match status" value="1"/>
</dbReference>
<organism evidence="2 3">
    <name type="scientific">Roseospira navarrensis</name>
    <dbReference type="NCBI Taxonomy" id="140058"/>
    <lineage>
        <taxon>Bacteria</taxon>
        <taxon>Pseudomonadati</taxon>
        <taxon>Pseudomonadota</taxon>
        <taxon>Alphaproteobacteria</taxon>
        <taxon>Rhodospirillales</taxon>
        <taxon>Rhodospirillaceae</taxon>
        <taxon>Roseospira</taxon>
    </lineage>
</organism>
<comment type="caution">
    <text evidence="2">The sequence shown here is derived from an EMBL/GenBank/DDBJ whole genome shotgun (WGS) entry which is preliminary data.</text>
</comment>
<dbReference type="RefSeq" id="WP_153342547.1">
    <property type="nucleotide sequence ID" value="NZ_WIVE01000015.1"/>
</dbReference>
<dbReference type="AlphaFoldDB" id="A0A7X1ZCX8"/>
<dbReference type="Proteomes" id="UP000434582">
    <property type="component" value="Unassembled WGS sequence"/>
</dbReference>
<dbReference type="EMBL" id="WIVE01000015">
    <property type="protein sequence ID" value="MQX36245.1"/>
    <property type="molecule type" value="Genomic_DNA"/>
</dbReference>
<dbReference type="Gene3D" id="1.20.1290.10">
    <property type="entry name" value="AhpD-like"/>
    <property type="match status" value="1"/>
</dbReference>
<proteinExistence type="predicted"/>
<sequence length="134" mass="14328">MATITPPAAPEENPRVKAVFDDIRATRGTDFINNVWRYLAFDPALLESVWSEVKAVMATPSAIDPKTKEMIYVAVSIANGCGYCTHSHTAAAKAKGMTPEEHADLLRVVGTASRLNALLGAMDVPVDPAFQADG</sequence>
<dbReference type="InterPro" id="IPR029032">
    <property type="entry name" value="AhpD-like"/>
</dbReference>
<protein>
    <submittedName>
        <fullName evidence="2">Carboxymuconolactone decarboxylase family protein</fullName>
    </submittedName>
</protein>
<evidence type="ECO:0000313" key="3">
    <source>
        <dbReference type="Proteomes" id="UP000434582"/>
    </source>
</evidence>
<dbReference type="Pfam" id="PF02627">
    <property type="entry name" value="CMD"/>
    <property type="match status" value="1"/>
</dbReference>
<dbReference type="PANTHER" id="PTHR35446:SF2">
    <property type="entry name" value="CARBOXYMUCONOLACTONE DECARBOXYLASE-LIKE DOMAIN-CONTAINING PROTEIN"/>
    <property type="match status" value="1"/>
</dbReference>
<dbReference type="InterPro" id="IPR004675">
    <property type="entry name" value="AhpD_core"/>
</dbReference>
<name>A0A7X1ZCX8_9PROT</name>